<accession>A0A9W9UDJ6</accession>
<evidence type="ECO:0000256" key="1">
    <source>
        <dbReference type="SAM" id="MobiDB-lite"/>
    </source>
</evidence>
<feature type="region of interest" description="Disordered" evidence="1">
    <location>
        <begin position="263"/>
        <end position="282"/>
    </location>
</feature>
<reference evidence="4" key="1">
    <citation type="submission" date="2022-12" db="EMBL/GenBank/DDBJ databases">
        <authorList>
            <person name="Petersen C."/>
        </authorList>
    </citation>
    <scope>NUCLEOTIDE SEQUENCE</scope>
    <source>
        <strain evidence="4">IBT 21472</strain>
    </source>
</reference>
<dbReference type="Proteomes" id="UP001147746">
    <property type="component" value="Unassembled WGS sequence"/>
</dbReference>
<dbReference type="EMBL" id="JAPZBO010000001">
    <property type="protein sequence ID" value="KAJ5331504.1"/>
    <property type="molecule type" value="Genomic_DNA"/>
</dbReference>
<dbReference type="Gene3D" id="3.40.50.10190">
    <property type="entry name" value="BRCT domain"/>
    <property type="match status" value="1"/>
</dbReference>
<evidence type="ECO:0000313" key="4">
    <source>
        <dbReference type="EMBL" id="KAJ5331504.1"/>
    </source>
</evidence>
<evidence type="ECO:0008006" key="6">
    <source>
        <dbReference type="Google" id="ProtNLM"/>
    </source>
</evidence>
<dbReference type="PROSITE" id="PS51977">
    <property type="entry name" value="WGR"/>
    <property type="match status" value="1"/>
</dbReference>
<dbReference type="InterPro" id="IPR008893">
    <property type="entry name" value="WGR_domain"/>
</dbReference>
<dbReference type="InterPro" id="IPR001357">
    <property type="entry name" value="BRCT_dom"/>
</dbReference>
<protein>
    <recommendedName>
        <fullName evidence="6">BRCT domain-containing protein</fullName>
    </recommendedName>
</protein>
<organism evidence="4 5">
    <name type="scientific">Penicillium atrosanguineum</name>
    <dbReference type="NCBI Taxonomy" id="1132637"/>
    <lineage>
        <taxon>Eukaryota</taxon>
        <taxon>Fungi</taxon>
        <taxon>Dikarya</taxon>
        <taxon>Ascomycota</taxon>
        <taxon>Pezizomycotina</taxon>
        <taxon>Eurotiomycetes</taxon>
        <taxon>Eurotiomycetidae</taxon>
        <taxon>Eurotiales</taxon>
        <taxon>Aspergillaceae</taxon>
        <taxon>Penicillium</taxon>
    </lineage>
</organism>
<dbReference type="SUPFAM" id="SSF142921">
    <property type="entry name" value="WGR domain-like"/>
    <property type="match status" value="1"/>
</dbReference>
<evidence type="ECO:0000313" key="5">
    <source>
        <dbReference type="Proteomes" id="UP001147746"/>
    </source>
</evidence>
<dbReference type="OrthoDB" id="342264at2759"/>
<evidence type="ECO:0000259" key="3">
    <source>
        <dbReference type="PROSITE" id="PS51977"/>
    </source>
</evidence>
<dbReference type="Pfam" id="PF00533">
    <property type="entry name" value="BRCT"/>
    <property type="match status" value="1"/>
</dbReference>
<proteinExistence type="predicted"/>
<dbReference type="PROSITE" id="PS50172">
    <property type="entry name" value="BRCT"/>
    <property type="match status" value="1"/>
</dbReference>
<name>A0A9W9UDJ6_9EURO</name>
<evidence type="ECO:0000259" key="2">
    <source>
        <dbReference type="PROSITE" id="PS50172"/>
    </source>
</evidence>
<feature type="domain" description="BRCT" evidence="2">
    <location>
        <begin position="1"/>
        <end position="79"/>
    </location>
</feature>
<sequence>MGKPFEKIQVRVIGSFEDSDKVSGWMKANGGKYHRSFNSQVTHLIVSEEVYLKNGEEVDKAKRSGKVKIVSFDWLEDSLLSRSKRPKPEQPFLWSTLLRKDAKGKKTTIDVADLIIVEDPFTNRVTKNTTRRKGKGATMPKPLIFTDAAGETWDAEIVRQNVAPRPRCKFRIGVFQSLSKPPCYSTYAKYSQLGTSYVDELALPRKDKDVAICAFKKFFLAQTGKEWGNRSDGQIPAPKADKDGNPALEGWYTYEDTSSPFSNWIKAYQPPTPPTEGSDKEE</sequence>
<dbReference type="SUPFAM" id="SSF52113">
    <property type="entry name" value="BRCT domain"/>
    <property type="match status" value="1"/>
</dbReference>
<reference evidence="4" key="2">
    <citation type="journal article" date="2023" name="IMA Fungus">
        <title>Comparative genomic study of the Penicillium genus elucidates a diverse pangenome and 15 lateral gene transfer events.</title>
        <authorList>
            <person name="Petersen C."/>
            <person name="Sorensen T."/>
            <person name="Nielsen M.R."/>
            <person name="Sondergaard T.E."/>
            <person name="Sorensen J.L."/>
            <person name="Fitzpatrick D.A."/>
            <person name="Frisvad J.C."/>
            <person name="Nielsen K.L."/>
        </authorList>
    </citation>
    <scope>NUCLEOTIDE SEQUENCE</scope>
    <source>
        <strain evidence="4">IBT 21472</strain>
    </source>
</reference>
<keyword evidence="5" id="KW-1185">Reference proteome</keyword>
<feature type="domain" description="WGR" evidence="3">
    <location>
        <begin position="141"/>
        <end position="240"/>
    </location>
</feature>
<dbReference type="SMART" id="SM00292">
    <property type="entry name" value="BRCT"/>
    <property type="match status" value="1"/>
</dbReference>
<gene>
    <name evidence="4" type="ORF">N7476_001287</name>
</gene>
<dbReference type="InterPro" id="IPR036930">
    <property type="entry name" value="WGR_dom_sf"/>
</dbReference>
<feature type="region of interest" description="Disordered" evidence="1">
    <location>
        <begin position="228"/>
        <end position="249"/>
    </location>
</feature>
<dbReference type="InterPro" id="IPR036420">
    <property type="entry name" value="BRCT_dom_sf"/>
</dbReference>
<dbReference type="AlphaFoldDB" id="A0A9W9UDJ6"/>
<comment type="caution">
    <text evidence="4">The sequence shown here is derived from an EMBL/GenBank/DDBJ whole genome shotgun (WGS) entry which is preliminary data.</text>
</comment>